<sequence length="87" mass="9583">MEDRGRLSKHFWLTQGMARTIGVNVNGALQAGRLARGEFAELVATCCHCDRTDRCMPWLARQGAGAQALPDWCPLKARLEALKFPAA</sequence>
<dbReference type="InterPro" id="IPR045601">
    <property type="entry name" value="DUF6455"/>
</dbReference>
<evidence type="ECO:0000313" key="3">
    <source>
        <dbReference type="Proteomes" id="UP000295277"/>
    </source>
</evidence>
<reference evidence="2 3" key="1">
    <citation type="submission" date="2019-03" db="EMBL/GenBank/DDBJ databases">
        <title>Genomic Encyclopedia of Type Strains, Phase IV (KMG-IV): sequencing the most valuable type-strain genomes for metagenomic binning, comparative biology and taxonomic classification.</title>
        <authorList>
            <person name="Goeker M."/>
        </authorList>
    </citation>
    <scope>NUCLEOTIDE SEQUENCE [LARGE SCALE GENOMIC DNA]</scope>
    <source>
        <strain evidence="2 3">DSM 21153</strain>
    </source>
</reference>
<dbReference type="RefSeq" id="WP_132695923.1">
    <property type="nucleotide sequence ID" value="NZ_SLVM01000019.1"/>
</dbReference>
<dbReference type="EMBL" id="SLVM01000019">
    <property type="protein sequence ID" value="TCM80983.1"/>
    <property type="molecule type" value="Genomic_DNA"/>
</dbReference>
<accession>A0A4R1YQQ0</accession>
<evidence type="ECO:0000259" key="1">
    <source>
        <dbReference type="Pfam" id="PF20056"/>
    </source>
</evidence>
<dbReference type="Pfam" id="PF20056">
    <property type="entry name" value="DUF6455"/>
    <property type="match status" value="1"/>
</dbReference>
<organism evidence="2 3">
    <name type="scientific">Rhodovulum steppense</name>
    <dbReference type="NCBI Taxonomy" id="540251"/>
    <lineage>
        <taxon>Bacteria</taxon>
        <taxon>Pseudomonadati</taxon>
        <taxon>Pseudomonadota</taxon>
        <taxon>Alphaproteobacteria</taxon>
        <taxon>Rhodobacterales</taxon>
        <taxon>Paracoccaceae</taxon>
        <taxon>Rhodovulum</taxon>
    </lineage>
</organism>
<proteinExistence type="predicted"/>
<keyword evidence="3" id="KW-1185">Reference proteome</keyword>
<evidence type="ECO:0000313" key="2">
    <source>
        <dbReference type="EMBL" id="TCM80983.1"/>
    </source>
</evidence>
<gene>
    <name evidence="2" type="ORF">EV216_11925</name>
</gene>
<name>A0A4R1YQQ0_9RHOB</name>
<protein>
    <recommendedName>
        <fullName evidence="1">DUF6455 domain-containing protein</fullName>
    </recommendedName>
</protein>
<comment type="caution">
    <text evidence="2">The sequence shown here is derived from an EMBL/GenBank/DDBJ whole genome shotgun (WGS) entry which is preliminary data.</text>
</comment>
<dbReference type="AlphaFoldDB" id="A0A4R1YQQ0"/>
<feature type="domain" description="DUF6455" evidence="1">
    <location>
        <begin position="1"/>
        <end position="83"/>
    </location>
</feature>
<dbReference type="OrthoDB" id="7689275at2"/>
<dbReference type="Proteomes" id="UP000295277">
    <property type="component" value="Unassembled WGS sequence"/>
</dbReference>